<dbReference type="AlphaFoldDB" id="A0A4R1HCF3"/>
<name>A0A4R1HCF3_ANCAQ</name>
<keyword evidence="2" id="KW-1185">Reference proteome</keyword>
<organism evidence="1 2">
    <name type="scientific">Ancylobacter aquaticus</name>
    <dbReference type="NCBI Taxonomy" id="100"/>
    <lineage>
        <taxon>Bacteria</taxon>
        <taxon>Pseudomonadati</taxon>
        <taxon>Pseudomonadota</taxon>
        <taxon>Alphaproteobacteria</taxon>
        <taxon>Hyphomicrobiales</taxon>
        <taxon>Xanthobacteraceae</taxon>
        <taxon>Ancylobacter</taxon>
    </lineage>
</organism>
<dbReference type="Pfam" id="PF00106">
    <property type="entry name" value="adh_short"/>
    <property type="match status" value="1"/>
</dbReference>
<protein>
    <submittedName>
        <fullName evidence="1">Short subunit dehydrogenase</fullName>
    </submittedName>
</protein>
<evidence type="ECO:0000313" key="2">
    <source>
        <dbReference type="Proteomes" id="UP000295030"/>
    </source>
</evidence>
<dbReference type="PRINTS" id="PR00081">
    <property type="entry name" value="GDHRDH"/>
</dbReference>
<dbReference type="PANTHER" id="PTHR24322:SF748">
    <property type="entry name" value="FI23927P1-RELATED"/>
    <property type="match status" value="1"/>
</dbReference>
<evidence type="ECO:0000313" key="1">
    <source>
        <dbReference type="EMBL" id="TCK19704.1"/>
    </source>
</evidence>
<sequence length="133" mass="13464">MYNLDGRVAVITGRAVGIGRGIATRLAQEGCDVAVLDLDLAGAQETAAMVQVTGRRALVLAVDVADADAVATAMDQVKVALGPIDIAVNNAAITAVGKVVDIRASTSFRSAASAAPTTLPAWSPSLPPTNPRT</sequence>
<proteinExistence type="predicted"/>
<accession>A0A4R1HCF3</accession>
<comment type="caution">
    <text evidence="1">The sequence shown here is derived from an EMBL/GenBank/DDBJ whole genome shotgun (WGS) entry which is preliminary data.</text>
</comment>
<dbReference type="EMBL" id="SMFY01000005">
    <property type="protein sequence ID" value="TCK19704.1"/>
    <property type="molecule type" value="Genomic_DNA"/>
</dbReference>
<dbReference type="Gene3D" id="3.40.50.720">
    <property type="entry name" value="NAD(P)-binding Rossmann-like Domain"/>
    <property type="match status" value="1"/>
</dbReference>
<dbReference type="GO" id="GO:0016616">
    <property type="term" value="F:oxidoreductase activity, acting on the CH-OH group of donors, NAD or NADP as acceptor"/>
    <property type="evidence" value="ECO:0007669"/>
    <property type="project" value="TreeGrafter"/>
</dbReference>
<gene>
    <name evidence="1" type="ORF">EV667_4156</name>
</gene>
<dbReference type="SUPFAM" id="SSF51735">
    <property type="entry name" value="NAD(P)-binding Rossmann-fold domains"/>
    <property type="match status" value="1"/>
</dbReference>
<dbReference type="InterPro" id="IPR002347">
    <property type="entry name" value="SDR_fam"/>
</dbReference>
<dbReference type="Proteomes" id="UP000295030">
    <property type="component" value="Unassembled WGS sequence"/>
</dbReference>
<dbReference type="InterPro" id="IPR036291">
    <property type="entry name" value="NAD(P)-bd_dom_sf"/>
</dbReference>
<dbReference type="GO" id="GO:0005811">
    <property type="term" value="C:lipid droplet"/>
    <property type="evidence" value="ECO:0007669"/>
    <property type="project" value="TreeGrafter"/>
</dbReference>
<reference evidence="1 2" key="1">
    <citation type="submission" date="2019-03" db="EMBL/GenBank/DDBJ databases">
        <title>Genomic Encyclopedia of Type Strains, Phase IV (KMG-IV): sequencing the most valuable type-strain genomes for metagenomic binning, comparative biology and taxonomic classification.</title>
        <authorList>
            <person name="Goeker M."/>
        </authorList>
    </citation>
    <scope>NUCLEOTIDE SEQUENCE [LARGE SCALE GENOMIC DNA]</scope>
    <source>
        <strain evidence="1 2">DSM 101</strain>
    </source>
</reference>
<dbReference type="PANTHER" id="PTHR24322">
    <property type="entry name" value="PKSB"/>
    <property type="match status" value="1"/>
</dbReference>